<accession>A0A9R1STC5</accession>
<dbReference type="RefSeq" id="XP_011296781.1">
    <property type="nucleotide sequence ID" value="XM_011298479.1"/>
</dbReference>
<reference evidence="5 6" key="2">
    <citation type="submission" date="2025-04" db="UniProtKB">
        <authorList>
            <consortium name="RefSeq"/>
        </authorList>
    </citation>
    <scope>IDENTIFICATION</scope>
    <source>
        <strain evidence="5 6">USDA-PBARC FA_bdor</strain>
        <tissue evidence="5 6">Whole organism</tissue>
    </source>
</reference>
<evidence type="ECO:0000313" key="4">
    <source>
        <dbReference type="Proteomes" id="UP000694866"/>
    </source>
</evidence>
<dbReference type="EMBL" id="GBYB01011730">
    <property type="protein sequence ID" value="JAG81497.1"/>
    <property type="molecule type" value="Transcribed_RNA"/>
</dbReference>
<dbReference type="OrthoDB" id="7693269at2759"/>
<evidence type="ECO:0000313" key="6">
    <source>
        <dbReference type="RefSeq" id="XP_011296781.1"/>
    </source>
</evidence>
<dbReference type="AlphaFoldDB" id="A0A0C9RSX4"/>
<gene>
    <name evidence="5 6" type="primary">LOC105262743</name>
    <name evidence="2" type="ORF">g.17867</name>
    <name evidence="3" type="ORF">g.17871</name>
</gene>
<organism evidence="3">
    <name type="scientific">Fopius arisanus</name>
    <dbReference type="NCBI Taxonomy" id="64838"/>
    <lineage>
        <taxon>Eukaryota</taxon>
        <taxon>Metazoa</taxon>
        <taxon>Ecdysozoa</taxon>
        <taxon>Arthropoda</taxon>
        <taxon>Hexapoda</taxon>
        <taxon>Insecta</taxon>
        <taxon>Pterygota</taxon>
        <taxon>Neoptera</taxon>
        <taxon>Endopterygota</taxon>
        <taxon>Hymenoptera</taxon>
        <taxon>Apocrita</taxon>
        <taxon>Ichneumonoidea</taxon>
        <taxon>Braconidae</taxon>
        <taxon>Opiinae</taxon>
        <taxon>Fopius</taxon>
    </lineage>
</organism>
<keyword evidence="4" id="KW-1185">Reference proteome</keyword>
<evidence type="ECO:0000256" key="1">
    <source>
        <dbReference type="SAM" id="MobiDB-lite"/>
    </source>
</evidence>
<feature type="compositionally biased region" description="Low complexity" evidence="1">
    <location>
        <begin position="324"/>
        <end position="341"/>
    </location>
</feature>
<evidence type="ECO:0000313" key="5">
    <source>
        <dbReference type="RefSeq" id="XP_011296780.1"/>
    </source>
</evidence>
<dbReference type="RefSeq" id="XP_011296780.1">
    <property type="nucleotide sequence ID" value="XM_011298478.1"/>
</dbReference>
<accession>A0A0C9RSX4</accession>
<dbReference type="GeneID" id="105262743"/>
<accession>A0A9R1STF5</accession>
<evidence type="ECO:0000313" key="3">
    <source>
        <dbReference type="EMBL" id="JAG81497.1"/>
    </source>
</evidence>
<dbReference type="EMBL" id="GBYB01011603">
    <property type="protein sequence ID" value="JAG81370.1"/>
    <property type="molecule type" value="Transcribed_RNA"/>
</dbReference>
<sequence>MITMNETTKLEGLSYKQLQALAIRYKVPGNIRKNLLIKVLEAVREGNDLEVNKILRELHQTRKKRVKKSTKQLGKLVKLKPITSYGPEFNKDIRFAVNVSQPPPGWVINTGEEETATRDLNGEENRAQIPIYPEFNQFLGGGIQDDYCYHTNAVGNPERSTSPGIVDLRINPRRICEWNEIDIPRRRRFTDFAHHETSAIDYKHYNGIEPSHLIQYESPRLLKKMLQAPAGVNLKQLVSYEQSYDIPTMNNEVFDDSDTLTADSDINDNFMDPTHHNNNWLANSNEILRAYGDHRVEHYEFNCNASTEVIENCQKWLASSSSMLNNKNNNNDSNNSNNSNNETVDIVDNDYYNQNQVHHPLGVIKSHENLLYYGNPEDQYYNFNVSGNNDNQCEYQQQSHPQYECDINMVEDIGRVGVVYHQDEGLEGVTVQNHHQWPVVYPMHHNRESLETLYEANVVGNVEESPYEEFHIAIPEDNSGNDRYPQYIKTDYAGSGEFTGGVTNVQESEALEQWANLQPQELSVPDNAVDCYWPQWSASEGSRIETSRMNYKLENLLNLEKTSYEGEQIKSDQTSSVYCYTAPIVTQRIFSSPSPPSQMSFIESEIQGSNGVPCGDIQAPVNQLENIDFVESQNLKSSTVVINPTTDPYSICENIDMNAADAASIQNNRWISDYVTIEAVDSAQCYNC</sequence>
<dbReference type="KEGG" id="fas:105262743"/>
<feature type="region of interest" description="Disordered" evidence="1">
    <location>
        <begin position="324"/>
        <end position="343"/>
    </location>
</feature>
<name>A0A0C9RSX4_9HYME</name>
<reference evidence="3" key="1">
    <citation type="submission" date="2015-01" db="EMBL/GenBank/DDBJ databases">
        <title>Transcriptome Assembly of Fopius arisanus.</title>
        <authorList>
            <person name="Geib S."/>
        </authorList>
    </citation>
    <scope>NUCLEOTIDE SEQUENCE</scope>
</reference>
<dbReference type="Proteomes" id="UP000694866">
    <property type="component" value="Unplaced"/>
</dbReference>
<protein>
    <submittedName>
        <fullName evidence="3 5">Uncharacterized protein</fullName>
    </submittedName>
</protein>
<proteinExistence type="predicted"/>
<evidence type="ECO:0000313" key="2">
    <source>
        <dbReference type="EMBL" id="JAG81370.1"/>
    </source>
</evidence>